<evidence type="ECO:0000313" key="2">
    <source>
        <dbReference type="EMBL" id="GGY13598.1"/>
    </source>
</evidence>
<evidence type="ECO:0008006" key="4">
    <source>
        <dbReference type="Google" id="ProtNLM"/>
    </source>
</evidence>
<dbReference type="Proteomes" id="UP000621898">
    <property type="component" value="Unassembled WGS sequence"/>
</dbReference>
<keyword evidence="1" id="KW-1133">Transmembrane helix</keyword>
<keyword evidence="3" id="KW-1185">Reference proteome</keyword>
<feature type="transmembrane region" description="Helical" evidence="1">
    <location>
        <begin position="128"/>
        <end position="149"/>
    </location>
</feature>
<feature type="transmembrane region" description="Helical" evidence="1">
    <location>
        <begin position="59"/>
        <end position="78"/>
    </location>
</feature>
<proteinExistence type="predicted"/>
<feature type="transmembrane region" description="Helical" evidence="1">
    <location>
        <begin position="161"/>
        <end position="183"/>
    </location>
</feature>
<keyword evidence="1" id="KW-0472">Membrane</keyword>
<dbReference type="EMBL" id="BMXT01000001">
    <property type="protein sequence ID" value="GGY13598.1"/>
    <property type="molecule type" value="Genomic_DNA"/>
</dbReference>
<evidence type="ECO:0000313" key="3">
    <source>
        <dbReference type="Proteomes" id="UP000621898"/>
    </source>
</evidence>
<feature type="transmembrane region" description="Helical" evidence="1">
    <location>
        <begin position="195"/>
        <end position="214"/>
    </location>
</feature>
<sequence length="247" mass="26606">MIALGIIGLIEGGFTVIWQPVFDHVPAAGALAYLCAFVSLACGAGLFWRRATAPAARVLFVYLLLWLLVFKLPVIVQSPGVEGSYQYCGEMAVVVAGAWVLYARFATDGDRRWLGFAIGDQGVRMARVLYGLALIAFGLSHFAYLNLTAPLVPGWLPAHVFWAYFTGGAYLAAGVAIIIGVCARLAAALSALQMGLFLLLIWVPMVAAGHISAFNWGETYATWVLTAAAWVVADSYRGMRWLAVGNR</sequence>
<evidence type="ECO:0000256" key="1">
    <source>
        <dbReference type="SAM" id="Phobius"/>
    </source>
</evidence>
<gene>
    <name evidence="2" type="ORF">GCM10008098_00280</name>
</gene>
<name>A0ABQ2ZFC4_9GAMM</name>
<organism evidence="2 3">
    <name type="scientific">Rhodanobacter panaciterrae</name>
    <dbReference type="NCBI Taxonomy" id="490572"/>
    <lineage>
        <taxon>Bacteria</taxon>
        <taxon>Pseudomonadati</taxon>
        <taxon>Pseudomonadota</taxon>
        <taxon>Gammaproteobacteria</taxon>
        <taxon>Lysobacterales</taxon>
        <taxon>Rhodanobacteraceae</taxon>
        <taxon>Rhodanobacter</taxon>
    </lineage>
</organism>
<feature type="transmembrane region" description="Helical" evidence="1">
    <location>
        <begin position="84"/>
        <end position="107"/>
    </location>
</feature>
<protein>
    <recommendedName>
        <fullName evidence="4">DoxX family protein</fullName>
    </recommendedName>
</protein>
<accession>A0ABQ2ZFC4</accession>
<feature type="transmembrane region" description="Helical" evidence="1">
    <location>
        <begin position="220"/>
        <end position="239"/>
    </location>
</feature>
<feature type="transmembrane region" description="Helical" evidence="1">
    <location>
        <begin position="25"/>
        <end position="47"/>
    </location>
</feature>
<comment type="caution">
    <text evidence="2">The sequence shown here is derived from an EMBL/GenBank/DDBJ whole genome shotgun (WGS) entry which is preliminary data.</text>
</comment>
<reference evidence="3" key="1">
    <citation type="journal article" date="2019" name="Int. J. Syst. Evol. Microbiol.">
        <title>The Global Catalogue of Microorganisms (GCM) 10K type strain sequencing project: providing services to taxonomists for standard genome sequencing and annotation.</title>
        <authorList>
            <consortium name="The Broad Institute Genomics Platform"/>
            <consortium name="The Broad Institute Genome Sequencing Center for Infectious Disease"/>
            <person name="Wu L."/>
            <person name="Ma J."/>
        </authorList>
    </citation>
    <scope>NUCLEOTIDE SEQUENCE [LARGE SCALE GENOMIC DNA]</scope>
    <source>
        <strain evidence="3">KCTC 22232</strain>
    </source>
</reference>
<keyword evidence="1" id="KW-0812">Transmembrane</keyword>